<feature type="transmembrane region" description="Helical" evidence="6">
    <location>
        <begin position="529"/>
        <end position="545"/>
    </location>
</feature>
<dbReference type="RefSeq" id="WP_008031119.1">
    <property type="nucleotide sequence ID" value="NZ_ACYY01000015.1"/>
</dbReference>
<feature type="transmembrane region" description="Helical" evidence="6">
    <location>
        <begin position="54"/>
        <end position="74"/>
    </location>
</feature>
<dbReference type="PANTHER" id="PTHR30619:SF1">
    <property type="entry name" value="RECOMBINATION PROTEIN 2"/>
    <property type="match status" value="1"/>
</dbReference>
<feature type="domain" description="DUF4131" evidence="8">
    <location>
        <begin position="55"/>
        <end position="208"/>
    </location>
</feature>
<dbReference type="STRING" id="371731.Rsw2DRAFT_2299"/>
<evidence type="ECO:0000256" key="2">
    <source>
        <dbReference type="ARBA" id="ARBA00022475"/>
    </source>
</evidence>
<comment type="subcellular location">
    <subcellularLocation>
        <location evidence="1">Cell membrane</location>
        <topology evidence="1">Multi-pass membrane protein</topology>
    </subcellularLocation>
</comment>
<organism evidence="9 10">
    <name type="scientific">Rhodobacter ferrooxidans</name>
    <dbReference type="NCBI Taxonomy" id="371731"/>
    <lineage>
        <taxon>Bacteria</taxon>
        <taxon>Pseudomonadati</taxon>
        <taxon>Pseudomonadota</taxon>
        <taxon>Alphaproteobacteria</taxon>
        <taxon>Rhodobacterales</taxon>
        <taxon>Rhodobacter group</taxon>
        <taxon>Rhodobacter</taxon>
    </lineage>
</organism>
<feature type="transmembrane region" description="Helical" evidence="6">
    <location>
        <begin position="473"/>
        <end position="493"/>
    </location>
</feature>
<dbReference type="Pfam" id="PF03772">
    <property type="entry name" value="Competence"/>
    <property type="match status" value="1"/>
</dbReference>
<evidence type="ECO:0000259" key="8">
    <source>
        <dbReference type="Pfam" id="PF13567"/>
    </source>
</evidence>
<comment type="caution">
    <text evidence="9">The sequence shown here is derived from an EMBL/GenBank/DDBJ whole genome shotgun (WGS) entry which is preliminary data.</text>
</comment>
<dbReference type="InterPro" id="IPR052159">
    <property type="entry name" value="Competence_DNA_uptake"/>
</dbReference>
<evidence type="ECO:0000256" key="3">
    <source>
        <dbReference type="ARBA" id="ARBA00022692"/>
    </source>
</evidence>
<feature type="transmembrane region" description="Helical" evidence="6">
    <location>
        <begin position="80"/>
        <end position="101"/>
    </location>
</feature>
<dbReference type="GO" id="GO:0005886">
    <property type="term" value="C:plasma membrane"/>
    <property type="evidence" value="ECO:0007669"/>
    <property type="project" value="UniProtKB-SubCell"/>
</dbReference>
<feature type="transmembrane region" description="Helical" evidence="6">
    <location>
        <begin position="353"/>
        <end position="370"/>
    </location>
</feature>
<dbReference type="Pfam" id="PF13567">
    <property type="entry name" value="DUF4131"/>
    <property type="match status" value="1"/>
</dbReference>
<feature type="transmembrane region" description="Helical" evidence="6">
    <location>
        <begin position="407"/>
        <end position="429"/>
    </location>
</feature>
<feature type="transmembrane region" description="Helical" evidence="6">
    <location>
        <begin position="441"/>
        <end position="466"/>
    </location>
</feature>
<feature type="transmembrane region" description="Helical" evidence="6">
    <location>
        <begin position="505"/>
        <end position="522"/>
    </location>
</feature>
<dbReference type="EMBL" id="ACYY01000015">
    <property type="protein sequence ID" value="EEW24697.1"/>
    <property type="molecule type" value="Genomic_DNA"/>
</dbReference>
<feature type="transmembrane region" description="Helical" evidence="6">
    <location>
        <begin position="310"/>
        <end position="332"/>
    </location>
</feature>
<dbReference type="InterPro" id="IPR004477">
    <property type="entry name" value="ComEC_N"/>
</dbReference>
<evidence type="ECO:0000313" key="9">
    <source>
        <dbReference type="EMBL" id="EEW24697.1"/>
    </source>
</evidence>
<evidence type="ECO:0000256" key="6">
    <source>
        <dbReference type="SAM" id="Phobius"/>
    </source>
</evidence>
<proteinExistence type="predicted"/>
<keyword evidence="3 6" id="KW-0812">Transmembrane</keyword>
<feature type="domain" description="ComEC/Rec2-related protein" evidence="7">
    <location>
        <begin position="249"/>
        <end position="525"/>
    </location>
</feature>
<keyword evidence="2" id="KW-1003">Cell membrane</keyword>
<name>C8S2M1_9RHOB</name>
<sequence length="704" mass="73722">MGNKVGRLVPWGLQAATAVLQALAEARGILFPWVAVFLAFGIGLWFSLGWEPGLLVYAGAAAVALLMAGFWRWGPEHGHPFAVAAGCIALGFLAAGARAHLVAAPVLEFRYYGPVQGRIIEIDRSQSDFLRLTLDQVVLDRVAPARTPQKVRVSLHGAQGFFAPDPGQVVMLTGMLGPPEGPVEPGGFDFQRMAWFDRLGAIGYTASPVLLLERPADGEQRINRWRTRLSNAIMAEVPGDAGAFSSGVMTGDRSGLSLEAVVDLRKSSLAHLLAISGMNMAFLTAFVFALVRYGLALLPVLALRLNSKKLAAVVALGVAWVYLQLSGANVATERAFVTVVVMLGAVLFDRRALSLRSVAISAVVLLLLQPESLLEPGFQMSFAATTALVAGFGALEGGVLHGRVPRWFLPVFTLVLSSLLAGLATAPYGAATFNRIADYGFFANLLTVPVMGAVVMPAGAIAALLAPIGLQDLPLWVMGRGSAWILWVSFWIAGMEGSVTAVPVPGPWVIPLITLGGLWLILWRGWLRGAGLVPMALALVLWAGVQRPDALISADGGLVGLMGPEGRAVSSPRGAGFAAKSWLEDDGDLAEQVDAAERAGFSGDKGARSFVLGPWRAVVLKGKAAAGAVPAACAGADLVVVAAEVAAPEGCEVIDQTLLSASGGLALWLTDEGSITLQPAFSAKRLWSPQGGQVAARSLPPPGQ</sequence>
<evidence type="ECO:0000313" key="10">
    <source>
        <dbReference type="Proteomes" id="UP000010121"/>
    </source>
</evidence>
<feature type="transmembrane region" description="Helical" evidence="6">
    <location>
        <begin position="269"/>
        <end position="290"/>
    </location>
</feature>
<keyword evidence="10" id="KW-1185">Reference proteome</keyword>
<keyword evidence="4 6" id="KW-1133">Transmembrane helix</keyword>
<feature type="transmembrane region" description="Helical" evidence="6">
    <location>
        <begin position="376"/>
        <end position="395"/>
    </location>
</feature>
<accession>C8S2M1</accession>
<dbReference type="Proteomes" id="UP000010121">
    <property type="component" value="Unassembled WGS sequence"/>
</dbReference>
<dbReference type="NCBIfam" id="TIGR00360">
    <property type="entry name" value="ComEC_N-term"/>
    <property type="match status" value="1"/>
</dbReference>
<dbReference type="AlphaFoldDB" id="C8S2M1"/>
<protein>
    <submittedName>
        <fullName evidence="9">ComEC/Rec2-related protein</fullName>
    </submittedName>
</protein>
<feature type="transmembrane region" description="Helical" evidence="6">
    <location>
        <begin position="29"/>
        <end position="47"/>
    </location>
</feature>
<evidence type="ECO:0000259" key="7">
    <source>
        <dbReference type="Pfam" id="PF03772"/>
    </source>
</evidence>
<reference evidence="9 10" key="1">
    <citation type="submission" date="2009-08" db="EMBL/GenBank/DDBJ databases">
        <title>The draft genome of Rhodobacter sp. SW2.</title>
        <authorList>
            <consortium name="US DOE Joint Genome Institute (JGI-PGF)"/>
            <person name="Lucas S."/>
            <person name="Copeland A."/>
            <person name="Lapidus A."/>
            <person name="Glavina del Rio T."/>
            <person name="Tice H."/>
            <person name="Bruce D."/>
            <person name="Goodwin L."/>
            <person name="Pitluck S."/>
            <person name="Larimer F."/>
            <person name="Land M.L."/>
            <person name="Hauser L."/>
            <person name="Emerson D."/>
        </authorList>
    </citation>
    <scope>NUCLEOTIDE SEQUENCE [LARGE SCALE GENOMIC DNA]</scope>
    <source>
        <strain evidence="9 10">SW2</strain>
    </source>
</reference>
<dbReference type="PANTHER" id="PTHR30619">
    <property type="entry name" value="DNA INTERNALIZATION/COMPETENCE PROTEIN COMEC/REC2"/>
    <property type="match status" value="1"/>
</dbReference>
<dbReference type="InterPro" id="IPR025405">
    <property type="entry name" value="DUF4131"/>
</dbReference>
<gene>
    <name evidence="9" type="ORF">Rsw2DRAFT_2299</name>
</gene>
<evidence type="ECO:0000256" key="4">
    <source>
        <dbReference type="ARBA" id="ARBA00022989"/>
    </source>
</evidence>
<keyword evidence="5 6" id="KW-0472">Membrane</keyword>
<evidence type="ECO:0000256" key="5">
    <source>
        <dbReference type="ARBA" id="ARBA00023136"/>
    </source>
</evidence>
<evidence type="ECO:0000256" key="1">
    <source>
        <dbReference type="ARBA" id="ARBA00004651"/>
    </source>
</evidence>
<dbReference type="eggNOG" id="COG0658">
    <property type="taxonomic scope" value="Bacteria"/>
</dbReference>